<dbReference type="PANTHER" id="PTHR43707:SF1">
    <property type="entry name" value="HISTIDINE--TRNA LIGASE, MITOCHONDRIAL-RELATED"/>
    <property type="match status" value="1"/>
</dbReference>
<evidence type="ECO:0000256" key="4">
    <source>
        <dbReference type="ARBA" id="ARBA00022664"/>
    </source>
</evidence>
<evidence type="ECO:0000256" key="1">
    <source>
        <dbReference type="ARBA" id="ARBA00004123"/>
    </source>
</evidence>
<dbReference type="PANTHER" id="PTHR43707">
    <property type="entry name" value="HISTIDYL-TRNA SYNTHETASE"/>
    <property type="match status" value="1"/>
</dbReference>
<organism evidence="11 12">
    <name type="scientific">Plasmodium yoelii yoelii</name>
    <dbReference type="NCBI Taxonomy" id="73239"/>
    <lineage>
        <taxon>Eukaryota</taxon>
        <taxon>Sar</taxon>
        <taxon>Alveolata</taxon>
        <taxon>Apicomplexa</taxon>
        <taxon>Aconoidasida</taxon>
        <taxon>Haemosporida</taxon>
        <taxon>Plasmodiidae</taxon>
        <taxon>Plasmodium</taxon>
        <taxon>Plasmodium (Vinckeia)</taxon>
    </lineage>
</organism>
<dbReference type="AlphaFoldDB" id="Q7RRI0"/>
<dbReference type="InterPro" id="IPR004516">
    <property type="entry name" value="HisRS/HisZ"/>
</dbReference>
<proteinExistence type="inferred from homology"/>
<evidence type="ECO:0000259" key="10">
    <source>
        <dbReference type="Pfam" id="PF13393"/>
    </source>
</evidence>
<dbReference type="STRING" id="73239.Q7RRI0"/>
<dbReference type="Gene3D" id="3.40.50.800">
    <property type="entry name" value="Anticodon-binding domain"/>
    <property type="match status" value="1"/>
</dbReference>
<feature type="domain" description="Pre-mRNA polyadenylation factor Fip1" evidence="9">
    <location>
        <begin position="603"/>
        <end position="636"/>
    </location>
</feature>
<evidence type="ECO:0000256" key="2">
    <source>
        <dbReference type="ARBA" id="ARBA00007459"/>
    </source>
</evidence>
<dbReference type="GO" id="GO:0006397">
    <property type="term" value="P:mRNA processing"/>
    <property type="evidence" value="ECO:0007669"/>
    <property type="project" value="UniProtKB-KW"/>
</dbReference>
<dbReference type="GO" id="GO:0005634">
    <property type="term" value="C:nucleus"/>
    <property type="evidence" value="ECO:0007669"/>
    <property type="project" value="UniProtKB-SubCell"/>
</dbReference>
<evidence type="ECO:0000256" key="5">
    <source>
        <dbReference type="ARBA" id="ARBA00023242"/>
    </source>
</evidence>
<keyword evidence="4" id="KW-0507">mRNA processing</keyword>
<keyword evidence="5" id="KW-0539">Nucleus</keyword>
<evidence type="ECO:0000313" key="11">
    <source>
        <dbReference type="EMBL" id="EAA18095.1"/>
    </source>
</evidence>
<protein>
    <recommendedName>
        <fullName evidence="3">histidine--tRNA ligase</fullName>
        <ecNumber evidence="3">6.1.1.21</ecNumber>
    </recommendedName>
</protein>
<dbReference type="PaxDb" id="73239-Q7RRI0"/>
<dbReference type="EMBL" id="AABL01000196">
    <property type="protein sequence ID" value="EAA18095.1"/>
    <property type="molecule type" value="Genomic_DNA"/>
</dbReference>
<keyword evidence="8" id="KW-0732">Signal</keyword>
<feature type="compositionally biased region" description="Basic and acidic residues" evidence="7">
    <location>
        <begin position="803"/>
        <end position="815"/>
    </location>
</feature>
<dbReference type="InterPro" id="IPR007854">
    <property type="entry name" value="Fip1_dom"/>
</dbReference>
<comment type="subcellular location">
    <subcellularLocation>
        <location evidence="1">Nucleus</location>
    </subcellularLocation>
</comment>
<evidence type="ECO:0000259" key="9">
    <source>
        <dbReference type="Pfam" id="PF05182"/>
    </source>
</evidence>
<comment type="caution">
    <text evidence="11">The sequence shown here is derived from an EMBL/GenBank/DDBJ whole genome shotgun (WGS) entry which is preliminary data.</text>
</comment>
<dbReference type="GO" id="GO:0006427">
    <property type="term" value="P:histidyl-tRNA aminoacylation"/>
    <property type="evidence" value="ECO:0007669"/>
    <property type="project" value="TreeGrafter"/>
</dbReference>
<dbReference type="SUPFAM" id="SSF55681">
    <property type="entry name" value="Class II aaRS and biotin synthetases"/>
    <property type="match status" value="1"/>
</dbReference>
<sequence length="834" mass="100145">MWSFAKSSLKYFLLFAIFLRTHFLCRNISSQNTPQVFFLNNAGNNRKYKLRENKKKNLVNSIKGIRTFNQTQYKKREYLFNIWKDIARSFSYTFYDLPILENYEIFQKNNINEYYDFIKNKRHLILRPEITPQLINYLFFKNERLKKKQEQNISTCKNNYNCNNSHIYRQNNLKKLYSYQKKCRHKNDNQKQYKLQNFKKIFKMCTIGQCFRYEQISNYRKREHYQWNMDIIGINNINAEIELFTILLTFFKQVKLYDKDIIIKINNKQIIKYIILKVFKNSLLYYYSQKQIDKIIVKKILHILDKYNKISKYNFKLLLQKNIPFIKYNDITHFNNIIYNVNTFEDLEIFSNLNKYISNDNSLKNILSYFKKINLHTYFKIDLSTVRGLDYYQNTIFEIFYKNKINRAICGGGRYDFILNKITIPAVGFGMGDVVISEILFNKENTCNLINENINIVSFFPNIKLKNNKYKEYYDILHTLRINNIKIYTLLQNDLTLSKALKKANSLKSDYFLFCQENEENNFILKNLKTGRQQIVIVYGNSTEANFDDFYREEIKKEGNENIASLDGTDYPQNETENIEQEVDMEAQVQKATKENKVFMKYDYTKEKPWGHHQDKSMWFNYNFNEQTFKEWIQKHIDKRLEKQKNYKIETYDNIYDDNNFKTNIDNQLLYEQDIKNRNLKNAHFTNNTIKNSDTNFEYINHNKNNTNVNFNKYSNQKNGPNNNNSNNSSKNSNNSNNSKNSNNSNNSKNSNNNSNMLRGKENSHRTNSNVLNYDQNSVHKLANKPKNTSANFNRNTNLEKSQIQKEKDNFESKQQDLSQFQQFINFFKQNQDA</sequence>
<dbReference type="GO" id="GO:0004821">
    <property type="term" value="F:histidine-tRNA ligase activity"/>
    <property type="evidence" value="ECO:0007669"/>
    <property type="project" value="UniProtKB-EC"/>
</dbReference>
<comment type="similarity">
    <text evidence="2">Belongs to the FIP1 family.</text>
</comment>
<dbReference type="EC" id="6.1.1.21" evidence="3"/>
<evidence type="ECO:0000256" key="3">
    <source>
        <dbReference type="ARBA" id="ARBA00012815"/>
    </source>
</evidence>
<dbReference type="InParanoid" id="Q7RRI0"/>
<keyword evidence="12" id="KW-1185">Reference proteome</keyword>
<dbReference type="InterPro" id="IPR045864">
    <property type="entry name" value="aa-tRNA-synth_II/BPL/LPL"/>
</dbReference>
<feature type="compositionally biased region" description="Low complexity" evidence="7">
    <location>
        <begin position="702"/>
        <end position="756"/>
    </location>
</feature>
<dbReference type="InterPro" id="IPR036621">
    <property type="entry name" value="Anticodon-bd_dom_sf"/>
</dbReference>
<dbReference type="Pfam" id="PF13393">
    <property type="entry name" value="tRNA-synt_His"/>
    <property type="match status" value="1"/>
</dbReference>
<evidence type="ECO:0000256" key="7">
    <source>
        <dbReference type="SAM" id="MobiDB-lite"/>
    </source>
</evidence>
<feature type="region of interest" description="Disordered" evidence="7">
    <location>
        <begin position="701"/>
        <end position="770"/>
    </location>
</feature>
<dbReference type="FunCoup" id="Q7RRI0">
    <property type="interactions" value="35"/>
</dbReference>
<dbReference type="Proteomes" id="UP000008553">
    <property type="component" value="Unassembled WGS sequence"/>
</dbReference>
<feature type="compositionally biased region" description="Polar residues" evidence="7">
    <location>
        <begin position="786"/>
        <end position="802"/>
    </location>
</feature>
<dbReference type="InterPro" id="IPR041715">
    <property type="entry name" value="HisRS-like_core"/>
</dbReference>
<evidence type="ECO:0000313" key="12">
    <source>
        <dbReference type="Proteomes" id="UP000008553"/>
    </source>
</evidence>
<dbReference type="Pfam" id="PF05182">
    <property type="entry name" value="Fip1"/>
    <property type="match status" value="1"/>
</dbReference>
<evidence type="ECO:0000256" key="8">
    <source>
        <dbReference type="SAM" id="SignalP"/>
    </source>
</evidence>
<dbReference type="GO" id="GO:0005737">
    <property type="term" value="C:cytoplasm"/>
    <property type="evidence" value="ECO:0007669"/>
    <property type="project" value="InterPro"/>
</dbReference>
<feature type="chain" id="PRO_5004294174" description="histidine--tRNA ligase" evidence="8">
    <location>
        <begin position="31"/>
        <end position="834"/>
    </location>
</feature>
<name>Q7RRI0_PLAYO</name>
<comment type="catalytic activity">
    <reaction evidence="6">
        <text>tRNA(His) + L-histidine + ATP = L-histidyl-tRNA(His) + AMP + diphosphate + H(+)</text>
        <dbReference type="Rhea" id="RHEA:17313"/>
        <dbReference type="Rhea" id="RHEA-COMP:9665"/>
        <dbReference type="Rhea" id="RHEA-COMP:9689"/>
        <dbReference type="ChEBI" id="CHEBI:15378"/>
        <dbReference type="ChEBI" id="CHEBI:30616"/>
        <dbReference type="ChEBI" id="CHEBI:33019"/>
        <dbReference type="ChEBI" id="CHEBI:57595"/>
        <dbReference type="ChEBI" id="CHEBI:78442"/>
        <dbReference type="ChEBI" id="CHEBI:78527"/>
        <dbReference type="ChEBI" id="CHEBI:456215"/>
        <dbReference type="EC" id="6.1.1.21"/>
    </reaction>
</comment>
<accession>Q7RRI0</accession>
<dbReference type="Gene3D" id="3.30.930.10">
    <property type="entry name" value="Bira Bifunctional Protein, Domain 2"/>
    <property type="match status" value="1"/>
</dbReference>
<feature type="region of interest" description="Disordered" evidence="7">
    <location>
        <begin position="783"/>
        <end position="816"/>
    </location>
</feature>
<reference evidence="11 12" key="1">
    <citation type="journal article" date="2002" name="Nature">
        <title>Genome sequence and comparative analysis of the model rodent malaria parasite Plasmodium yoelii yoelii.</title>
        <authorList>
            <person name="Carlton J.M."/>
            <person name="Angiuoli S.V."/>
            <person name="Suh B.B."/>
            <person name="Kooij T.W."/>
            <person name="Pertea M."/>
            <person name="Silva J.C."/>
            <person name="Ermolaeva M.D."/>
            <person name="Allen J.E."/>
            <person name="Selengut J.D."/>
            <person name="Koo H.L."/>
            <person name="Peterson J.D."/>
            <person name="Pop M."/>
            <person name="Kosack D.S."/>
            <person name="Shumway M.F."/>
            <person name="Bidwell S.L."/>
            <person name="Shallom S.J."/>
            <person name="van Aken S.E."/>
            <person name="Riedmuller S.B."/>
            <person name="Feldblyum T.V."/>
            <person name="Cho J.K."/>
            <person name="Quackenbush J."/>
            <person name="Sedegah M."/>
            <person name="Shoaibi A."/>
            <person name="Cummings L.M."/>
            <person name="Florens L."/>
            <person name="Yates J.R."/>
            <person name="Raine J.D."/>
            <person name="Sinden R.E."/>
            <person name="Harris M.A."/>
            <person name="Cunningham D.A."/>
            <person name="Preiser P.R."/>
            <person name="Bergman L.W."/>
            <person name="Vaidya A.B."/>
            <person name="van Lin L.H."/>
            <person name="Janse C.J."/>
            <person name="Waters A.P."/>
            <person name="Smith H.O."/>
            <person name="White O.R."/>
            <person name="Salzberg S.L."/>
            <person name="Venter J.C."/>
            <person name="Fraser C.M."/>
            <person name="Hoffman S.L."/>
            <person name="Gardner M.J."/>
            <person name="Carucci D.J."/>
        </authorList>
    </citation>
    <scope>NUCLEOTIDE SEQUENCE [LARGE SCALE GENOMIC DNA]</scope>
    <source>
        <strain evidence="11 12">17XNL</strain>
    </source>
</reference>
<evidence type="ECO:0000256" key="6">
    <source>
        <dbReference type="ARBA" id="ARBA00047639"/>
    </source>
</evidence>
<gene>
    <name evidence="11" type="ORF">PY00739</name>
</gene>
<feature type="domain" description="Class II Histidinyl-tRNA synthetase (HisRS)-like catalytic core" evidence="10">
    <location>
        <begin position="197"/>
        <end position="431"/>
    </location>
</feature>
<feature type="signal peptide" evidence="8">
    <location>
        <begin position="1"/>
        <end position="30"/>
    </location>
</feature>